<name>A0A516PXA7_9ACTN</name>
<dbReference type="KEGG" id="mik:FOE78_07775"/>
<evidence type="ECO:0000256" key="5">
    <source>
        <dbReference type="ARBA" id="ARBA00022989"/>
    </source>
</evidence>
<evidence type="ECO:0000259" key="9">
    <source>
        <dbReference type="Pfam" id="PF09335"/>
    </source>
</evidence>
<accession>A0A516PXA7</accession>
<evidence type="ECO:0000256" key="6">
    <source>
        <dbReference type="ARBA" id="ARBA00023136"/>
    </source>
</evidence>
<comment type="similarity">
    <text evidence="2">Belongs to the DedA family.</text>
</comment>
<sequence>MDHIRGHLLLFLAVAIGSAIPFVPTGEMVSGSSALAAHSRLDIFLIFIVTWIASVIGDTLLLLEARLGSKRLRPWLERRKYADRVHQAEKKLHGNAFSAIITGRLVPGGRAPVIIALGLGRFPLRRFIPADIVGCGLWALIYSTIGSIGGKIASHPIWGMVIAIAFAVCISVLVQQLIKLVQWRRSRRTGQQTEYRELESSADLLNELTYLNSNDLDSDKLDAKINKVDASRLEQPAGQRATDQRAGDVHRAEMRTARPPKHSQHPS</sequence>
<dbReference type="PANTHER" id="PTHR42709">
    <property type="entry name" value="ALKALINE PHOSPHATASE LIKE PROTEIN"/>
    <property type="match status" value="1"/>
</dbReference>
<feature type="transmembrane region" description="Helical" evidence="8">
    <location>
        <begin position="43"/>
        <end position="63"/>
    </location>
</feature>
<evidence type="ECO:0000313" key="10">
    <source>
        <dbReference type="EMBL" id="QDP95810.1"/>
    </source>
</evidence>
<reference evidence="10 11" key="1">
    <citation type="submission" date="2019-07" db="EMBL/GenBank/DDBJ databases">
        <title>Microlunatus dokdonensis sp. nov. isolated from the rhizospheric soil of the wild plant Elymus tsukushiensis.</title>
        <authorList>
            <person name="Ghim S.-Y."/>
            <person name="Hwang Y.-J."/>
            <person name="Son J.-S."/>
            <person name="Shin J.-H."/>
        </authorList>
    </citation>
    <scope>NUCLEOTIDE SEQUENCE [LARGE SCALE GENOMIC DNA]</scope>
    <source>
        <strain evidence="10 11">KUDC0627</strain>
    </source>
</reference>
<comment type="subcellular location">
    <subcellularLocation>
        <location evidence="1">Cell membrane</location>
        <topology evidence="1">Multi-pass membrane protein</topology>
    </subcellularLocation>
</comment>
<evidence type="ECO:0000256" key="4">
    <source>
        <dbReference type="ARBA" id="ARBA00022692"/>
    </source>
</evidence>
<dbReference type="Pfam" id="PF09335">
    <property type="entry name" value="VTT_dom"/>
    <property type="match status" value="1"/>
</dbReference>
<evidence type="ECO:0000256" key="7">
    <source>
        <dbReference type="SAM" id="MobiDB-lite"/>
    </source>
</evidence>
<dbReference type="InterPro" id="IPR051311">
    <property type="entry name" value="DedA_domain"/>
</dbReference>
<proteinExistence type="inferred from homology"/>
<dbReference type="Proteomes" id="UP000319263">
    <property type="component" value="Chromosome"/>
</dbReference>
<feature type="transmembrane region" description="Helical" evidence="8">
    <location>
        <begin position="157"/>
        <end position="178"/>
    </location>
</feature>
<evidence type="ECO:0000256" key="8">
    <source>
        <dbReference type="SAM" id="Phobius"/>
    </source>
</evidence>
<feature type="compositionally biased region" description="Basic residues" evidence="7">
    <location>
        <begin position="258"/>
        <end position="267"/>
    </location>
</feature>
<keyword evidence="11" id="KW-1185">Reference proteome</keyword>
<dbReference type="PANTHER" id="PTHR42709:SF6">
    <property type="entry name" value="UNDECAPRENYL PHOSPHATE TRANSPORTER A"/>
    <property type="match status" value="1"/>
</dbReference>
<dbReference type="RefSeq" id="WP_143985777.1">
    <property type="nucleotide sequence ID" value="NZ_CP041692.1"/>
</dbReference>
<keyword evidence="5 8" id="KW-1133">Transmembrane helix</keyword>
<protein>
    <recommendedName>
        <fullName evidence="9">VTT domain-containing protein</fullName>
    </recommendedName>
</protein>
<evidence type="ECO:0000313" key="11">
    <source>
        <dbReference type="Proteomes" id="UP000319263"/>
    </source>
</evidence>
<dbReference type="EMBL" id="CP041692">
    <property type="protein sequence ID" value="QDP95810.1"/>
    <property type="molecule type" value="Genomic_DNA"/>
</dbReference>
<feature type="region of interest" description="Disordered" evidence="7">
    <location>
        <begin position="229"/>
        <end position="267"/>
    </location>
</feature>
<dbReference type="OrthoDB" id="5189166at2"/>
<keyword evidence="6 8" id="KW-0472">Membrane</keyword>
<feature type="domain" description="VTT" evidence="9">
    <location>
        <begin position="42"/>
        <end position="147"/>
    </location>
</feature>
<dbReference type="InterPro" id="IPR032816">
    <property type="entry name" value="VTT_dom"/>
</dbReference>
<dbReference type="GO" id="GO:0005886">
    <property type="term" value="C:plasma membrane"/>
    <property type="evidence" value="ECO:0007669"/>
    <property type="project" value="UniProtKB-SubCell"/>
</dbReference>
<feature type="compositionally biased region" description="Basic and acidic residues" evidence="7">
    <location>
        <begin position="242"/>
        <end position="256"/>
    </location>
</feature>
<keyword evidence="4 8" id="KW-0812">Transmembrane</keyword>
<gene>
    <name evidence="10" type="ORF">FOE78_07775</name>
</gene>
<organism evidence="10 11">
    <name type="scientific">Microlunatus elymi</name>
    <dbReference type="NCBI Taxonomy" id="2596828"/>
    <lineage>
        <taxon>Bacteria</taxon>
        <taxon>Bacillati</taxon>
        <taxon>Actinomycetota</taxon>
        <taxon>Actinomycetes</taxon>
        <taxon>Propionibacteriales</taxon>
        <taxon>Propionibacteriaceae</taxon>
        <taxon>Microlunatus</taxon>
    </lineage>
</organism>
<feature type="transmembrane region" description="Helical" evidence="8">
    <location>
        <begin position="127"/>
        <end position="145"/>
    </location>
</feature>
<evidence type="ECO:0000256" key="1">
    <source>
        <dbReference type="ARBA" id="ARBA00004651"/>
    </source>
</evidence>
<dbReference type="AlphaFoldDB" id="A0A516PXA7"/>
<evidence type="ECO:0000256" key="3">
    <source>
        <dbReference type="ARBA" id="ARBA00022475"/>
    </source>
</evidence>
<evidence type="ECO:0000256" key="2">
    <source>
        <dbReference type="ARBA" id="ARBA00010792"/>
    </source>
</evidence>
<keyword evidence="3" id="KW-1003">Cell membrane</keyword>